<name>A0A540VGF5_9CHLR</name>
<evidence type="ECO:0000313" key="4">
    <source>
        <dbReference type="EMBL" id="TQE95850.1"/>
    </source>
</evidence>
<proteinExistence type="predicted"/>
<keyword evidence="3" id="KW-0812">Transmembrane</keyword>
<reference evidence="4 5" key="1">
    <citation type="submission" date="2019-06" db="EMBL/GenBank/DDBJ databases">
        <title>Genome sequence of Litorilinea aerophila BAA-2444.</title>
        <authorList>
            <person name="Maclea K.S."/>
            <person name="Maurais E.G."/>
            <person name="Iannazzi L.C."/>
        </authorList>
    </citation>
    <scope>NUCLEOTIDE SEQUENCE [LARGE SCALE GENOMIC DNA]</scope>
    <source>
        <strain evidence="4 5">ATCC BAA-2444</strain>
    </source>
</reference>
<feature type="region of interest" description="Disordered" evidence="2">
    <location>
        <begin position="1"/>
        <end position="29"/>
    </location>
</feature>
<keyword evidence="3" id="KW-0472">Membrane</keyword>
<organism evidence="4 5">
    <name type="scientific">Litorilinea aerophila</name>
    <dbReference type="NCBI Taxonomy" id="1204385"/>
    <lineage>
        <taxon>Bacteria</taxon>
        <taxon>Bacillati</taxon>
        <taxon>Chloroflexota</taxon>
        <taxon>Caldilineae</taxon>
        <taxon>Caldilineales</taxon>
        <taxon>Caldilineaceae</taxon>
        <taxon>Litorilinea</taxon>
    </lineage>
</organism>
<evidence type="ECO:0000313" key="5">
    <source>
        <dbReference type="Proteomes" id="UP000317371"/>
    </source>
</evidence>
<evidence type="ECO:0000256" key="2">
    <source>
        <dbReference type="SAM" id="MobiDB-lite"/>
    </source>
</evidence>
<keyword evidence="3" id="KW-1133">Transmembrane helix</keyword>
<feature type="coiled-coil region" evidence="1">
    <location>
        <begin position="191"/>
        <end position="218"/>
    </location>
</feature>
<feature type="transmembrane region" description="Helical" evidence="3">
    <location>
        <begin position="170"/>
        <end position="192"/>
    </location>
</feature>
<accession>A0A540VGF5</accession>
<keyword evidence="5" id="KW-1185">Reference proteome</keyword>
<dbReference type="AlphaFoldDB" id="A0A540VGF5"/>
<gene>
    <name evidence="4" type="ORF">FKZ61_10465</name>
</gene>
<evidence type="ECO:0008006" key="6">
    <source>
        <dbReference type="Google" id="ProtNLM"/>
    </source>
</evidence>
<sequence>MRLRSSTILGAVPPSCASQSGSDRPRRRPLPASFVSVLRRFRKAQPTHTSSASRHHQDIIRVLSRHFDVFHVIVFHVIVYVILQGGRRCQFADDRGALMQLVSQRSFSPSAPYAQKSSPASRWSQATTAPSTAAPALPLPSGWLSPLLRQMDVAAGWLRLPDSPQAFARYVAGLSLIFLGLTLHVLLAAQILQARVELSQLQAQHERLIQENSELAWQIAAATNLDRIAQRARELGYVPAEGRTFVVLPATPAAPAIPAPVAEPQPEKTQAEGGLLHWLQTLFAPDSNSREPLALPTPASPAADEAPFGWWTRWWPRQPVQE</sequence>
<evidence type="ECO:0000256" key="1">
    <source>
        <dbReference type="SAM" id="Coils"/>
    </source>
</evidence>
<dbReference type="InParanoid" id="A0A540VGF5"/>
<protein>
    <recommendedName>
        <fullName evidence="6">Septum formation initiator family protein</fullName>
    </recommendedName>
</protein>
<evidence type="ECO:0000256" key="3">
    <source>
        <dbReference type="SAM" id="Phobius"/>
    </source>
</evidence>
<comment type="caution">
    <text evidence="4">The sequence shown here is derived from an EMBL/GenBank/DDBJ whole genome shotgun (WGS) entry which is preliminary data.</text>
</comment>
<keyword evidence="1" id="KW-0175">Coiled coil</keyword>
<dbReference type="Proteomes" id="UP000317371">
    <property type="component" value="Unassembled WGS sequence"/>
</dbReference>
<dbReference type="EMBL" id="VIGC01000011">
    <property type="protein sequence ID" value="TQE95850.1"/>
    <property type="molecule type" value="Genomic_DNA"/>
</dbReference>